<keyword evidence="1" id="KW-0378">Hydrolase</keyword>
<name>A0A060SEE3_PYCCI</name>
<feature type="region of interest" description="Disordered" evidence="2">
    <location>
        <begin position="342"/>
        <end position="405"/>
    </location>
</feature>
<dbReference type="InterPro" id="IPR012462">
    <property type="entry name" value="UFSP1/2_DUB_cat"/>
</dbReference>
<dbReference type="Gene3D" id="3.90.70.130">
    <property type="match status" value="1"/>
</dbReference>
<dbReference type="GO" id="GO:0016787">
    <property type="term" value="F:hydrolase activity"/>
    <property type="evidence" value="ECO:0007669"/>
    <property type="project" value="UniProtKB-KW"/>
</dbReference>
<dbReference type="STRING" id="5643.A0A060SEE3"/>
<proteinExistence type="predicted"/>
<evidence type="ECO:0000256" key="2">
    <source>
        <dbReference type="SAM" id="MobiDB-lite"/>
    </source>
</evidence>
<evidence type="ECO:0000313" key="4">
    <source>
        <dbReference type="EMBL" id="CDO70753.1"/>
    </source>
</evidence>
<protein>
    <recommendedName>
        <fullName evidence="3">UFSP1/2/DUB catalytic domain-containing protein</fullName>
    </recommendedName>
</protein>
<evidence type="ECO:0000313" key="5">
    <source>
        <dbReference type="Proteomes" id="UP000029665"/>
    </source>
</evidence>
<dbReference type="Pfam" id="PF07910">
    <property type="entry name" value="Peptidase_C78"/>
    <property type="match status" value="1"/>
</dbReference>
<evidence type="ECO:0000256" key="1">
    <source>
        <dbReference type="ARBA" id="ARBA00022801"/>
    </source>
</evidence>
<dbReference type="Proteomes" id="UP000029665">
    <property type="component" value="Unassembled WGS sequence"/>
</dbReference>
<feature type="domain" description="UFSP1/2/DUB catalytic" evidence="3">
    <location>
        <begin position="131"/>
        <end position="315"/>
    </location>
</feature>
<dbReference type="OrthoDB" id="288987at2759"/>
<dbReference type="HOGENOM" id="CLU_029795_0_0_1"/>
<gene>
    <name evidence="4" type="ORF">BN946_scf184798.g68</name>
</gene>
<dbReference type="AlphaFoldDB" id="A0A060SEE3"/>
<dbReference type="EMBL" id="CCBP010000092">
    <property type="protein sequence ID" value="CDO70753.1"/>
    <property type="molecule type" value="Genomic_DNA"/>
</dbReference>
<sequence>MTPEERQLHYDVHFSEQSEGCTTGEIKESTPKSPTKISFKPISKSRFKPISSTRTSIELQNLFWHASLSSDPPPNFSPGANVSPSGYFSLLTLRGAGLVPVLKKALSRSHEKGITQKAWLAFEQAVHIQYEPWDLSWGCGYRNYLMACAALMDQQRQPLYFPLLDSPLPPGVRNLQLTLEEAWKHGYDEEGAQQFNYRIVGTREWIGTADIYVAFTYRGIPAQLVDFSDLRGGVEPLLQWIYNYFAAGDPQPKSTTVGEALRGAQAVTVTDKLPIILQHQGHSRTIVGCERVKNGAINLLTFDPSRKIPHNIRQAGLHYYSPDRHQAASVSKVLHKVMHPVETIKSKKRKSLEPLPDETGPKRKRASDPTTRTAEDVIVIESDSEDEKPSASTTKPAQLDELDPSDVLKVLRIDAKSLK</sequence>
<accession>A0A060SEE3</accession>
<organism evidence="4 5">
    <name type="scientific">Pycnoporus cinnabarinus</name>
    <name type="common">Cinnabar-red polypore</name>
    <name type="synonym">Trametes cinnabarina</name>
    <dbReference type="NCBI Taxonomy" id="5643"/>
    <lineage>
        <taxon>Eukaryota</taxon>
        <taxon>Fungi</taxon>
        <taxon>Dikarya</taxon>
        <taxon>Basidiomycota</taxon>
        <taxon>Agaricomycotina</taxon>
        <taxon>Agaricomycetes</taxon>
        <taxon>Polyporales</taxon>
        <taxon>Polyporaceae</taxon>
        <taxon>Trametes</taxon>
    </lineage>
</organism>
<dbReference type="OMA" id="RNFLMLC"/>
<reference evidence="4" key="1">
    <citation type="submission" date="2014-01" db="EMBL/GenBank/DDBJ databases">
        <title>The genome of the white-rot fungus Pycnoporus cinnabarinus: a basidiomycete model with a versatile arsenal for lignocellulosic biomass breakdown.</title>
        <authorList>
            <person name="Levasseur A."/>
            <person name="Lomascolo A."/>
            <person name="Ruiz-Duenas F.J."/>
            <person name="Uzan E."/>
            <person name="Piumi F."/>
            <person name="Kues U."/>
            <person name="Ram A.F.J."/>
            <person name="Murat C."/>
            <person name="Haon M."/>
            <person name="Benoit I."/>
            <person name="Arfi Y."/>
            <person name="Chevret D."/>
            <person name="Drula E."/>
            <person name="Kwon M.J."/>
            <person name="Gouret P."/>
            <person name="Lesage-Meessen L."/>
            <person name="Lombard V."/>
            <person name="Mariette J."/>
            <person name="Noirot C."/>
            <person name="Park J."/>
            <person name="Patyshakuliyeva A."/>
            <person name="Wieneger R.A.B."/>
            <person name="Wosten H.A.B."/>
            <person name="Martin F."/>
            <person name="Coutinho P.M."/>
            <person name="de Vries R."/>
            <person name="Martinez A.T."/>
            <person name="Klopp C."/>
            <person name="Pontarotti P."/>
            <person name="Henrissat B."/>
            <person name="Record E."/>
        </authorList>
    </citation>
    <scope>NUCLEOTIDE SEQUENCE [LARGE SCALE GENOMIC DNA]</scope>
    <source>
        <strain evidence="4">BRFM137</strain>
    </source>
</reference>
<keyword evidence="5" id="KW-1185">Reference proteome</keyword>
<evidence type="ECO:0000259" key="3">
    <source>
        <dbReference type="Pfam" id="PF07910"/>
    </source>
</evidence>
<feature type="region of interest" description="Disordered" evidence="2">
    <location>
        <begin position="1"/>
        <end position="35"/>
    </location>
</feature>
<comment type="caution">
    <text evidence="4">The sequence shown here is derived from an EMBL/GenBank/DDBJ whole genome shotgun (WGS) entry which is preliminary data.</text>
</comment>
<feature type="compositionally biased region" description="Basic and acidic residues" evidence="2">
    <location>
        <begin position="1"/>
        <end position="16"/>
    </location>
</feature>